<evidence type="ECO:0000313" key="2">
    <source>
        <dbReference type="EMBL" id="EAR91986.2"/>
    </source>
</evidence>
<reference evidence="3" key="1">
    <citation type="journal article" date="2006" name="PLoS Biol.">
        <title>Macronuclear genome sequence of the ciliate Tetrahymena thermophila, a model eukaryote.</title>
        <authorList>
            <person name="Eisen J.A."/>
            <person name="Coyne R.S."/>
            <person name="Wu M."/>
            <person name="Wu D."/>
            <person name="Thiagarajan M."/>
            <person name="Wortman J.R."/>
            <person name="Badger J.H."/>
            <person name="Ren Q."/>
            <person name="Amedeo P."/>
            <person name="Jones K.M."/>
            <person name="Tallon L.J."/>
            <person name="Delcher A.L."/>
            <person name="Salzberg S.L."/>
            <person name="Silva J.C."/>
            <person name="Haas B.J."/>
            <person name="Majoros W.H."/>
            <person name="Farzad M."/>
            <person name="Carlton J.M."/>
            <person name="Smith R.K. Jr."/>
            <person name="Garg J."/>
            <person name="Pearlman R.E."/>
            <person name="Karrer K.M."/>
            <person name="Sun L."/>
            <person name="Manning G."/>
            <person name="Elde N.C."/>
            <person name="Turkewitz A.P."/>
            <person name="Asai D.J."/>
            <person name="Wilkes D.E."/>
            <person name="Wang Y."/>
            <person name="Cai H."/>
            <person name="Collins K."/>
            <person name="Stewart B.A."/>
            <person name="Lee S.R."/>
            <person name="Wilamowska K."/>
            <person name="Weinberg Z."/>
            <person name="Ruzzo W.L."/>
            <person name="Wloga D."/>
            <person name="Gaertig J."/>
            <person name="Frankel J."/>
            <person name="Tsao C.-C."/>
            <person name="Gorovsky M.A."/>
            <person name="Keeling P.J."/>
            <person name="Waller R.F."/>
            <person name="Patron N.J."/>
            <person name="Cherry J.M."/>
            <person name="Stover N.A."/>
            <person name="Krieger C.J."/>
            <person name="del Toro C."/>
            <person name="Ryder H.F."/>
            <person name="Williamson S.C."/>
            <person name="Barbeau R.A."/>
            <person name="Hamilton E.P."/>
            <person name="Orias E."/>
        </authorList>
    </citation>
    <scope>NUCLEOTIDE SEQUENCE [LARGE SCALE GENOMIC DNA]</scope>
    <source>
        <strain evidence="3">SB210</strain>
    </source>
</reference>
<organism evidence="2 3">
    <name type="scientific">Tetrahymena thermophila (strain SB210)</name>
    <dbReference type="NCBI Taxonomy" id="312017"/>
    <lineage>
        <taxon>Eukaryota</taxon>
        <taxon>Sar</taxon>
        <taxon>Alveolata</taxon>
        <taxon>Ciliophora</taxon>
        <taxon>Intramacronucleata</taxon>
        <taxon>Oligohymenophorea</taxon>
        <taxon>Hymenostomatida</taxon>
        <taxon>Tetrahymenina</taxon>
        <taxon>Tetrahymenidae</taxon>
        <taxon>Tetrahymena</taxon>
    </lineage>
</organism>
<gene>
    <name evidence="2" type="ORF">TTHERM_00102810</name>
</gene>
<name>Q234L7_TETTS</name>
<dbReference type="RefSeq" id="XP_001012231.2">
    <property type="nucleotide sequence ID" value="XM_001012231.3"/>
</dbReference>
<feature type="region of interest" description="Disordered" evidence="1">
    <location>
        <begin position="51"/>
        <end position="73"/>
    </location>
</feature>
<proteinExistence type="predicted"/>
<sequence length="680" mass="80104">MHQPYQHNQYDSQAQFNNQALPNSNEYMHQFNMTQQHPPKAPIYANSFNQQQQISSYQDEEPENAIEQERDNQFQDQCQPMKPFSQNCFDFASSRYTIQQQPSSSNLVNGSASTLNLVSQQQPQSLKELEESKCHSSDLAKFCSKKQQIIEGEYICGKQFKAQQDMLFQQAQNNVILPLEKQEESSQNQLEDSEEHKGEKKISPLRQFKKAISKDKKSVVAFSQCSIKQNSSNQLSHHSSQSHSTSSSVSRDSFSSQSSSSSLQNQQEYEQHESQQSNTAFNYSLVPLSKNVQNKVSISGFGDCHVELNVERDFTADNRFVAFKYWRPCQNYAIDQNSLISRFYVEPNFNTRTSDFSSCIQIYKNYPDQNIRRWGQVLDMYQKWTSILYNEADYFYKKLNANPQLKQYFEEKMEIFMNEALKRVNQYLLDEQGSSKKQLFCYSLRKLNEEYKDIGSIQYGYSKGLIDILGPDPSETRLYLQRYGLNYFFDQKTRIERYIHDFQYIQQGGQIYDTVNVITLDKIQIELKVSNQYIYYDFFQDPLAKEVFGDFSECARLVRKFAGCKMEIFEIDPLQQQKLQVERHIYKPIYEKEKYLTFDDQLLSLYYKNEVKKITQAKNNKKQSKSSMQDNQIIEINQNPQQVDTNFEEFGYNPFENYMSFEKKEEDNQAFLLSDEHQEY</sequence>
<dbReference type="GeneID" id="7841248"/>
<dbReference type="HOGENOM" id="CLU_399310_0_0_1"/>
<keyword evidence="3" id="KW-1185">Reference proteome</keyword>
<dbReference type="KEGG" id="tet:TTHERM_00102810"/>
<dbReference type="EMBL" id="GG662767">
    <property type="protein sequence ID" value="EAR91986.2"/>
    <property type="molecule type" value="Genomic_DNA"/>
</dbReference>
<dbReference type="AlphaFoldDB" id="Q234L7"/>
<accession>Q234L7</accession>
<feature type="region of interest" description="Disordered" evidence="1">
    <location>
        <begin position="182"/>
        <end position="207"/>
    </location>
</feature>
<dbReference type="InParanoid" id="Q234L7"/>
<feature type="region of interest" description="Disordered" evidence="1">
    <location>
        <begin position="231"/>
        <end position="276"/>
    </location>
</feature>
<dbReference type="Proteomes" id="UP000009168">
    <property type="component" value="Unassembled WGS sequence"/>
</dbReference>
<evidence type="ECO:0000256" key="1">
    <source>
        <dbReference type="SAM" id="MobiDB-lite"/>
    </source>
</evidence>
<protein>
    <submittedName>
        <fullName evidence="2">Uncharacterized protein</fullName>
    </submittedName>
</protein>
<evidence type="ECO:0000313" key="3">
    <source>
        <dbReference type="Proteomes" id="UP000009168"/>
    </source>
</evidence>